<dbReference type="Proteomes" id="UP000037923">
    <property type="component" value="Unassembled WGS sequence"/>
</dbReference>
<dbReference type="AlphaFoldDB" id="A0A0M9FPB4"/>
<keyword evidence="4" id="KW-1185">Reference proteome</keyword>
<dbReference type="InterPro" id="IPR019345">
    <property type="entry name" value="ARMET_C"/>
</dbReference>
<keyword evidence="1" id="KW-0732">Signal</keyword>
<name>A0A0M9FPB4_LEPPY</name>
<accession>A0A0M9FPB4</accession>
<dbReference type="EMBL" id="LGTL01000042">
    <property type="protein sequence ID" value="KPA73127.1"/>
    <property type="molecule type" value="Genomic_DNA"/>
</dbReference>
<dbReference type="PROSITE" id="PS51257">
    <property type="entry name" value="PROKAR_LIPOPROTEIN"/>
    <property type="match status" value="1"/>
</dbReference>
<dbReference type="InterPro" id="IPR036361">
    <property type="entry name" value="SAP_dom_sf"/>
</dbReference>
<dbReference type="Gene3D" id="1.10.720.30">
    <property type="entry name" value="SAP domain"/>
    <property type="match status" value="1"/>
</dbReference>
<dbReference type="OMA" id="CIGCVER"/>
<reference evidence="3 4" key="1">
    <citation type="submission" date="2015-07" db="EMBL/GenBank/DDBJ databases">
        <title>High-quality genome of monoxenous trypanosomatid Leptomonas pyrrhocoris.</title>
        <authorList>
            <person name="Flegontov P."/>
            <person name="Butenko A."/>
            <person name="Firsov S."/>
            <person name="Vlcek C."/>
            <person name="Logacheva M.D."/>
            <person name="Field M."/>
            <person name="Filatov D."/>
            <person name="Flegontova O."/>
            <person name="Gerasimov E."/>
            <person name="Jackson A.P."/>
            <person name="Kelly S."/>
            <person name="Opperdoes F."/>
            <person name="O'Reilly A."/>
            <person name="Votypka J."/>
            <person name="Yurchenko V."/>
            <person name="Lukes J."/>
        </authorList>
    </citation>
    <scope>NUCLEOTIDE SEQUENCE [LARGE SCALE GENOMIC DNA]</scope>
    <source>
        <strain evidence="3">H10</strain>
    </source>
</reference>
<evidence type="ECO:0000313" key="4">
    <source>
        <dbReference type="Proteomes" id="UP000037923"/>
    </source>
</evidence>
<feature type="signal peptide" evidence="1">
    <location>
        <begin position="1"/>
        <end position="19"/>
    </location>
</feature>
<evidence type="ECO:0000313" key="3">
    <source>
        <dbReference type="EMBL" id="KPA73126.1"/>
    </source>
</evidence>
<feature type="domain" description="ARMET C-terminal" evidence="2">
    <location>
        <begin position="72"/>
        <end position="108"/>
    </location>
</feature>
<dbReference type="RefSeq" id="XP_015651566.1">
    <property type="nucleotide sequence ID" value="XM_015809857.1"/>
</dbReference>
<gene>
    <name evidence="3" type="ORF">ABB37_10106</name>
</gene>
<proteinExistence type="predicted"/>
<dbReference type="OrthoDB" id="259859at2759"/>
<dbReference type="VEuPathDB" id="TriTrypDB:LpyrH10_42_0090"/>
<dbReference type="GeneID" id="26910386"/>
<evidence type="ECO:0000259" key="2">
    <source>
        <dbReference type="Pfam" id="PF10208"/>
    </source>
</evidence>
<feature type="chain" id="PRO_5007418313" description="ARMET C-terminal domain-containing protein" evidence="1">
    <location>
        <begin position="20"/>
        <end position="164"/>
    </location>
</feature>
<sequence length="164" mass="18445">MRRLQQLCVFLCFAALLGGSCVVTASLLTEVPPEQVFLLHRRRIGTTDESDLRAITRGLPTSTAPHVSLEHLHALSSRQLSKIIKDRSSECYGCVERNDLVQRAYEVQRQPTMDERVAWQLTVSDRGLMTMTARHDNIASITGSFLNTDCQVLNQTIYCQPRGI</sequence>
<organism evidence="3 4">
    <name type="scientific">Leptomonas pyrrhocoris</name>
    <name type="common">Firebug parasite</name>
    <dbReference type="NCBI Taxonomy" id="157538"/>
    <lineage>
        <taxon>Eukaryota</taxon>
        <taxon>Discoba</taxon>
        <taxon>Euglenozoa</taxon>
        <taxon>Kinetoplastea</taxon>
        <taxon>Metakinetoplastina</taxon>
        <taxon>Trypanosomatida</taxon>
        <taxon>Trypanosomatidae</taxon>
        <taxon>Leishmaniinae</taxon>
        <taxon>Leptomonas</taxon>
    </lineage>
</organism>
<dbReference type="Pfam" id="PF10208">
    <property type="entry name" value="ARMET_C"/>
    <property type="match status" value="1"/>
</dbReference>
<dbReference type="RefSeq" id="XP_015651565.1">
    <property type="nucleotide sequence ID" value="XM_015809856.1"/>
</dbReference>
<protein>
    <recommendedName>
        <fullName evidence="2">ARMET C-terminal domain-containing protein</fullName>
    </recommendedName>
</protein>
<dbReference type="EMBL" id="LGTL01000042">
    <property type="protein sequence ID" value="KPA73126.1"/>
    <property type="molecule type" value="Genomic_DNA"/>
</dbReference>
<comment type="caution">
    <text evidence="3">The sequence shown here is derived from an EMBL/GenBank/DDBJ whole genome shotgun (WGS) entry which is preliminary data.</text>
</comment>
<evidence type="ECO:0000256" key="1">
    <source>
        <dbReference type="SAM" id="SignalP"/>
    </source>
</evidence>